<keyword evidence="3" id="KW-0547">Nucleotide-binding</keyword>
<dbReference type="PANTHER" id="PTHR23077">
    <property type="entry name" value="AAA-FAMILY ATPASE"/>
    <property type="match status" value="1"/>
</dbReference>
<dbReference type="GO" id="GO:0016558">
    <property type="term" value="P:protein import into peroxisome matrix"/>
    <property type="evidence" value="ECO:0007669"/>
    <property type="project" value="TreeGrafter"/>
</dbReference>
<feature type="domain" description="AAA+ ATPase" evidence="9">
    <location>
        <begin position="352"/>
        <end position="497"/>
    </location>
</feature>
<dbReference type="GO" id="GO:0005778">
    <property type="term" value="C:peroxisomal membrane"/>
    <property type="evidence" value="ECO:0007669"/>
    <property type="project" value="TreeGrafter"/>
</dbReference>
<accession>A0AAU9KIU5</accession>
<comment type="subcellular location">
    <subcellularLocation>
        <location evidence="1">Membrane</location>
    </subcellularLocation>
</comment>
<name>A0AAU9KIU5_9CILI</name>
<keyword evidence="4" id="KW-0378">Hydrolase</keyword>
<dbReference type="InterPro" id="IPR029067">
    <property type="entry name" value="CDC48_domain_2-like_sf"/>
</dbReference>
<evidence type="ECO:0000256" key="4">
    <source>
        <dbReference type="ARBA" id="ARBA00022801"/>
    </source>
</evidence>
<evidence type="ECO:0000256" key="8">
    <source>
        <dbReference type="ARBA" id="ARBA00034532"/>
    </source>
</evidence>
<feature type="domain" description="AAA+ ATPase" evidence="9">
    <location>
        <begin position="612"/>
        <end position="749"/>
    </location>
</feature>
<dbReference type="GO" id="GO:0016887">
    <property type="term" value="F:ATP hydrolysis activity"/>
    <property type="evidence" value="ECO:0007669"/>
    <property type="project" value="InterPro"/>
</dbReference>
<dbReference type="Gene3D" id="2.40.40.20">
    <property type="match status" value="1"/>
</dbReference>
<evidence type="ECO:0000256" key="3">
    <source>
        <dbReference type="ARBA" id="ARBA00022741"/>
    </source>
</evidence>
<evidence type="ECO:0000256" key="6">
    <source>
        <dbReference type="ARBA" id="ARBA00023136"/>
    </source>
</evidence>
<evidence type="ECO:0000256" key="7">
    <source>
        <dbReference type="ARBA" id="ARBA00032509"/>
    </source>
</evidence>
<evidence type="ECO:0000313" key="10">
    <source>
        <dbReference type="EMBL" id="CAG9335660.1"/>
    </source>
</evidence>
<dbReference type="Gene3D" id="3.40.50.300">
    <property type="entry name" value="P-loop containing nucleotide triphosphate hydrolases"/>
    <property type="match status" value="2"/>
</dbReference>
<organism evidence="10 11">
    <name type="scientific">Blepharisma stoltei</name>
    <dbReference type="NCBI Taxonomy" id="1481888"/>
    <lineage>
        <taxon>Eukaryota</taxon>
        <taxon>Sar</taxon>
        <taxon>Alveolata</taxon>
        <taxon>Ciliophora</taxon>
        <taxon>Postciliodesmatophora</taxon>
        <taxon>Heterotrichea</taxon>
        <taxon>Heterotrichida</taxon>
        <taxon>Blepharismidae</taxon>
        <taxon>Blepharisma</taxon>
    </lineage>
</organism>
<dbReference type="SUPFAM" id="SSF54585">
    <property type="entry name" value="Cdc48 domain 2-like"/>
    <property type="match status" value="1"/>
</dbReference>
<dbReference type="InterPro" id="IPR003593">
    <property type="entry name" value="AAA+_ATPase"/>
</dbReference>
<dbReference type="InterPro" id="IPR009010">
    <property type="entry name" value="Asp_de-COase-like_dom_sf"/>
</dbReference>
<gene>
    <name evidence="10" type="ORF">BSTOLATCC_MIC64125</name>
</gene>
<comment type="caution">
    <text evidence="10">The sequence shown here is derived from an EMBL/GenBank/DDBJ whole genome shotgun (WGS) entry which is preliminary data.</text>
</comment>
<dbReference type="SUPFAM" id="SSF52540">
    <property type="entry name" value="P-loop containing nucleoside triphosphate hydrolases"/>
    <property type="match status" value="2"/>
</dbReference>
<keyword evidence="5" id="KW-0067">ATP-binding</keyword>
<dbReference type="PANTHER" id="PTHR23077:SF12">
    <property type="entry name" value="PEROXISOMAL ATPASE PEX1"/>
    <property type="match status" value="1"/>
</dbReference>
<dbReference type="InterPro" id="IPR003959">
    <property type="entry name" value="ATPase_AAA_core"/>
</dbReference>
<dbReference type="FunFam" id="3.40.50.300:FF:000149">
    <property type="entry name" value="Nuclear valosin-containing protein-like"/>
    <property type="match status" value="1"/>
</dbReference>
<dbReference type="EMBL" id="CAJZBQ010000062">
    <property type="protein sequence ID" value="CAG9335660.1"/>
    <property type="molecule type" value="Genomic_DNA"/>
</dbReference>
<proteinExistence type="inferred from homology"/>
<keyword evidence="6" id="KW-0472">Membrane</keyword>
<evidence type="ECO:0000256" key="2">
    <source>
        <dbReference type="ARBA" id="ARBA00006914"/>
    </source>
</evidence>
<dbReference type="Proteomes" id="UP001162131">
    <property type="component" value="Unassembled WGS sequence"/>
</dbReference>
<sequence length="850" mass="95581">MLLPIKFVNSNDCFVALPFQPRSNVLKITIAENSVYVGWAGKQSSQNIEINAIFAKSIGITEESYVAIEEVEGKQITIVEVQPLDEDSWELISSNAGYLEENLLSQIKVLQSGMIFPVWIRNCYVWLRAMEITGGYGFVGRDAEISVKPFPRVQRDSLMNIRAAPGEFDMICNEFPENTLIACKRENQLILGINRNGNVRDGHIKCMALEEFSKYKAKQVLPFKENVKCVINIFSLEVKTANFQFEIEGNQEIIEKILNEAGNLVLYHGMSINKDNCYLKAKAIDTTINLQEWQPFIVLQSNDLQILSTFKYKEFTDARKIEKEVISTDSIEKSLNSLINNEILPYFDNGIPDSAALVKGASGVGKSFYCQLLKKKLNDFYIATIILHARTFTKRDLSFLKEIVDGVNKAAEKSPTVLIIDDLEEICGKIEDTPLEVTVDLKIMYSRCAMFLSSMLEILKPKKKIKFIFTCNNENSIHKILTSSTHTTAQISIPSLSFSDITQVLGYLLPPDITAHGEIASKMKSYQIGDIFSFCKSAKLKLKALGVEITKESILAEIENFVPQALTSAPVIKESTKWDDIGGMYNAKRVLLETLQFPIKFRILFQNYELKQQTGILLYGPPGCGKTHLVSALPSVCDLSFISVKGPELLNKYIGASEQSVREVFERAKRAAPCILFFDEFESIAPKRGSGSQTGVTDRVVNQFLCELDGVEAKEGVYVIAASSRPEMIDVALLRPGRLDFKIYCGFPNTQERAEIFNKMLSRLGYHLDTHQTSEISEGFTGADIQSVINNIQIKLAHQEIESIDTFVLEQEVLGFQKSINDQKRKKYEAQYNKFSAGKIEHVGEKLTLF</sequence>
<dbReference type="InterPro" id="IPR003960">
    <property type="entry name" value="ATPase_AAA_CS"/>
</dbReference>
<dbReference type="Gene3D" id="1.10.8.60">
    <property type="match status" value="1"/>
</dbReference>
<dbReference type="SMART" id="SM00382">
    <property type="entry name" value="AAA"/>
    <property type="match status" value="2"/>
</dbReference>
<keyword evidence="11" id="KW-1185">Reference proteome</keyword>
<dbReference type="Gene3D" id="3.10.330.10">
    <property type="match status" value="1"/>
</dbReference>
<evidence type="ECO:0000256" key="1">
    <source>
        <dbReference type="ARBA" id="ARBA00004370"/>
    </source>
</evidence>
<dbReference type="SUPFAM" id="SSF50692">
    <property type="entry name" value="ADC-like"/>
    <property type="match status" value="1"/>
</dbReference>
<evidence type="ECO:0000259" key="9">
    <source>
        <dbReference type="SMART" id="SM00382"/>
    </source>
</evidence>
<comment type="similarity">
    <text evidence="2">Belongs to the AAA ATPase family.</text>
</comment>
<dbReference type="GO" id="GO:0005829">
    <property type="term" value="C:cytosol"/>
    <property type="evidence" value="ECO:0007669"/>
    <property type="project" value="TreeGrafter"/>
</dbReference>
<dbReference type="AlphaFoldDB" id="A0AAU9KIU5"/>
<evidence type="ECO:0000256" key="5">
    <source>
        <dbReference type="ARBA" id="ARBA00022840"/>
    </source>
</evidence>
<dbReference type="InterPro" id="IPR050168">
    <property type="entry name" value="AAA_ATPase_domain"/>
</dbReference>
<dbReference type="GO" id="GO:0005524">
    <property type="term" value="F:ATP binding"/>
    <property type="evidence" value="ECO:0007669"/>
    <property type="project" value="UniProtKB-KW"/>
</dbReference>
<dbReference type="InterPro" id="IPR027417">
    <property type="entry name" value="P-loop_NTPase"/>
</dbReference>
<evidence type="ECO:0000313" key="11">
    <source>
        <dbReference type="Proteomes" id="UP001162131"/>
    </source>
</evidence>
<dbReference type="Pfam" id="PF00004">
    <property type="entry name" value="AAA"/>
    <property type="match status" value="2"/>
</dbReference>
<dbReference type="PROSITE" id="PS00674">
    <property type="entry name" value="AAA"/>
    <property type="match status" value="1"/>
</dbReference>
<dbReference type="Pfam" id="PF09262">
    <property type="entry name" value="PEX-1N"/>
    <property type="match status" value="1"/>
</dbReference>
<protein>
    <recommendedName>
        <fullName evidence="8">Peroxisomal ATPase PEX1</fullName>
    </recommendedName>
    <alternativeName>
        <fullName evidence="7">Peroxin-1</fullName>
    </alternativeName>
</protein>
<reference evidence="10" key="1">
    <citation type="submission" date="2021-09" db="EMBL/GenBank/DDBJ databases">
        <authorList>
            <consortium name="AG Swart"/>
            <person name="Singh M."/>
            <person name="Singh A."/>
            <person name="Seah K."/>
            <person name="Emmerich C."/>
        </authorList>
    </citation>
    <scope>NUCLEOTIDE SEQUENCE</scope>
    <source>
        <strain evidence="10">ATCC30299</strain>
    </source>
</reference>
<dbReference type="InterPro" id="IPR015342">
    <property type="entry name" value="PEX1-N_C-lobe"/>
</dbReference>